<dbReference type="Gene3D" id="1.20.120.530">
    <property type="entry name" value="GntR ligand-binding domain-like"/>
    <property type="match status" value="1"/>
</dbReference>
<evidence type="ECO:0000259" key="5">
    <source>
        <dbReference type="PROSITE" id="PS50949"/>
    </source>
</evidence>
<dbReference type="Pfam" id="PF07729">
    <property type="entry name" value="FCD"/>
    <property type="match status" value="1"/>
</dbReference>
<dbReference type="InterPro" id="IPR008920">
    <property type="entry name" value="TF_FadR/GntR_C"/>
</dbReference>
<keyword evidence="1" id="KW-0805">Transcription regulation</keyword>
<reference evidence="6 7" key="1">
    <citation type="submission" date="2019-09" db="EMBL/GenBank/DDBJ databases">
        <authorList>
            <person name="Depoorter E."/>
        </authorList>
    </citation>
    <scope>NUCLEOTIDE SEQUENCE [LARGE SCALE GENOMIC DNA]</scope>
    <source>
        <strain evidence="6">LMG 20980</strain>
    </source>
</reference>
<dbReference type="InterPro" id="IPR000524">
    <property type="entry name" value="Tscrpt_reg_HTH_GntR"/>
</dbReference>
<evidence type="ECO:0000256" key="3">
    <source>
        <dbReference type="ARBA" id="ARBA00023163"/>
    </source>
</evidence>
<organism evidence="6 7">
    <name type="scientific">Burkholderia anthina</name>
    <dbReference type="NCBI Taxonomy" id="179879"/>
    <lineage>
        <taxon>Bacteria</taxon>
        <taxon>Pseudomonadati</taxon>
        <taxon>Pseudomonadota</taxon>
        <taxon>Betaproteobacteria</taxon>
        <taxon>Burkholderiales</taxon>
        <taxon>Burkholderiaceae</taxon>
        <taxon>Burkholderia</taxon>
        <taxon>Burkholderia cepacia complex</taxon>
    </lineage>
</organism>
<dbReference type="PROSITE" id="PS50949">
    <property type="entry name" value="HTH_GNTR"/>
    <property type="match status" value="1"/>
</dbReference>
<dbReference type="InterPro" id="IPR036388">
    <property type="entry name" value="WH-like_DNA-bd_sf"/>
</dbReference>
<dbReference type="EMBL" id="CABVLY010000028">
    <property type="protein sequence ID" value="VVU52942.1"/>
    <property type="molecule type" value="Genomic_DNA"/>
</dbReference>
<dbReference type="AlphaFoldDB" id="A0A6P2GGM6"/>
<sequence length="252" mass="28557">MIVAMGKRWEVNNVGHPGQTAQRGRPQAPADTGKATLAEHAYEILQNDLLAGQFRPGEKLRPQALQDRYGVGISPIREALMLLSCDGLVANEGQRGFRVAEMSRDDLLDIVDTRKKIETELLADAIKHGDEDWGAEISAAFYKLVHTPLPAPDDIEAGHRWELAHRRFHFALLAAARSNWLRRIDEQLVRHSERYRRIRIVDPQSQAALARDIVIEHQDLMDAVLKRETERACELLRAHIDETAQIVSKLFD</sequence>
<dbReference type="Gene3D" id="1.10.10.10">
    <property type="entry name" value="Winged helix-like DNA-binding domain superfamily/Winged helix DNA-binding domain"/>
    <property type="match status" value="1"/>
</dbReference>
<evidence type="ECO:0000256" key="4">
    <source>
        <dbReference type="SAM" id="MobiDB-lite"/>
    </source>
</evidence>
<dbReference type="SUPFAM" id="SSF48008">
    <property type="entry name" value="GntR ligand-binding domain-like"/>
    <property type="match status" value="1"/>
</dbReference>
<feature type="domain" description="HTH gntR-type" evidence="5">
    <location>
        <begin position="35"/>
        <end position="102"/>
    </location>
</feature>
<proteinExistence type="predicted"/>
<name>A0A6P2GGM6_9BURK</name>
<evidence type="ECO:0000313" key="7">
    <source>
        <dbReference type="Proteomes" id="UP000494201"/>
    </source>
</evidence>
<dbReference type="InterPro" id="IPR011711">
    <property type="entry name" value="GntR_C"/>
</dbReference>
<dbReference type="SMART" id="SM00895">
    <property type="entry name" value="FCD"/>
    <property type="match status" value="1"/>
</dbReference>
<evidence type="ECO:0000256" key="2">
    <source>
        <dbReference type="ARBA" id="ARBA00023125"/>
    </source>
</evidence>
<dbReference type="InterPro" id="IPR036390">
    <property type="entry name" value="WH_DNA-bd_sf"/>
</dbReference>
<gene>
    <name evidence="6" type="ORF">BAN20980_05681</name>
</gene>
<dbReference type="PANTHER" id="PTHR43537:SF20">
    <property type="entry name" value="HTH-TYPE TRANSCRIPTIONAL REPRESSOR GLAR"/>
    <property type="match status" value="1"/>
</dbReference>
<dbReference type="Pfam" id="PF00392">
    <property type="entry name" value="GntR"/>
    <property type="match status" value="1"/>
</dbReference>
<evidence type="ECO:0000313" key="6">
    <source>
        <dbReference type="EMBL" id="VVU52942.1"/>
    </source>
</evidence>
<protein>
    <submittedName>
        <fullName evidence="6">GntR family transcriptional regulator</fullName>
    </submittedName>
</protein>
<dbReference type="SMART" id="SM00345">
    <property type="entry name" value="HTH_GNTR"/>
    <property type="match status" value="1"/>
</dbReference>
<accession>A0A6P2GGM6</accession>
<feature type="region of interest" description="Disordered" evidence="4">
    <location>
        <begin position="12"/>
        <end position="33"/>
    </location>
</feature>
<dbReference type="GO" id="GO:0003700">
    <property type="term" value="F:DNA-binding transcription factor activity"/>
    <property type="evidence" value="ECO:0007669"/>
    <property type="project" value="InterPro"/>
</dbReference>
<dbReference type="SUPFAM" id="SSF46785">
    <property type="entry name" value="Winged helix' DNA-binding domain"/>
    <property type="match status" value="1"/>
</dbReference>
<keyword evidence="2" id="KW-0238">DNA-binding</keyword>
<dbReference type="PANTHER" id="PTHR43537">
    <property type="entry name" value="TRANSCRIPTIONAL REGULATOR, GNTR FAMILY"/>
    <property type="match status" value="1"/>
</dbReference>
<dbReference type="GO" id="GO:0003677">
    <property type="term" value="F:DNA binding"/>
    <property type="evidence" value="ECO:0007669"/>
    <property type="project" value="UniProtKB-KW"/>
</dbReference>
<dbReference type="Proteomes" id="UP000494201">
    <property type="component" value="Unassembled WGS sequence"/>
</dbReference>
<keyword evidence="3" id="KW-0804">Transcription</keyword>
<evidence type="ECO:0000256" key="1">
    <source>
        <dbReference type="ARBA" id="ARBA00023015"/>
    </source>
</evidence>